<keyword evidence="1" id="KW-0732">Signal</keyword>
<comment type="caution">
    <text evidence="2">The sequence shown here is derived from an EMBL/GenBank/DDBJ whole genome shotgun (WGS) entry which is preliminary data.</text>
</comment>
<protein>
    <submittedName>
        <fullName evidence="2">Uncharacterized protein</fullName>
    </submittedName>
</protein>
<evidence type="ECO:0000256" key="1">
    <source>
        <dbReference type="SAM" id="SignalP"/>
    </source>
</evidence>
<proteinExistence type="predicted"/>
<organism evidence="2 3">
    <name type="scientific">Prorocentrum cordatum</name>
    <dbReference type="NCBI Taxonomy" id="2364126"/>
    <lineage>
        <taxon>Eukaryota</taxon>
        <taxon>Sar</taxon>
        <taxon>Alveolata</taxon>
        <taxon>Dinophyceae</taxon>
        <taxon>Prorocentrales</taxon>
        <taxon>Prorocentraceae</taxon>
        <taxon>Prorocentrum</taxon>
    </lineage>
</organism>
<accession>A0ABN9QPF3</accession>
<sequence>MAPSAALMELLAGCPVAAGAFGAAAAAIQAGGAAKHHAALVAAAARGAVQAGSCATAVELGDGASGACALLKDMEEVLLAVERLQAAATSLASLRPSACCGIAGRRGPAWLLGSAG</sequence>
<feature type="signal peptide" evidence="1">
    <location>
        <begin position="1"/>
        <end position="19"/>
    </location>
</feature>
<gene>
    <name evidence="2" type="ORF">PCOR1329_LOCUS13762</name>
</gene>
<reference evidence="2" key="1">
    <citation type="submission" date="2023-10" db="EMBL/GenBank/DDBJ databases">
        <authorList>
            <person name="Chen Y."/>
            <person name="Shah S."/>
            <person name="Dougan E. K."/>
            <person name="Thang M."/>
            <person name="Chan C."/>
        </authorList>
    </citation>
    <scope>NUCLEOTIDE SEQUENCE [LARGE SCALE GENOMIC DNA]</scope>
</reference>
<evidence type="ECO:0000313" key="3">
    <source>
        <dbReference type="Proteomes" id="UP001189429"/>
    </source>
</evidence>
<evidence type="ECO:0000313" key="2">
    <source>
        <dbReference type="EMBL" id="CAK0808067.1"/>
    </source>
</evidence>
<name>A0ABN9QPF3_9DINO</name>
<dbReference type="EMBL" id="CAUYUJ010004080">
    <property type="protein sequence ID" value="CAK0808067.1"/>
    <property type="molecule type" value="Genomic_DNA"/>
</dbReference>
<keyword evidence="3" id="KW-1185">Reference proteome</keyword>
<feature type="chain" id="PRO_5047357485" evidence="1">
    <location>
        <begin position="20"/>
        <end position="116"/>
    </location>
</feature>
<dbReference type="Proteomes" id="UP001189429">
    <property type="component" value="Unassembled WGS sequence"/>
</dbReference>